<comment type="caution">
    <text evidence="1">The sequence shown here is derived from an EMBL/GenBank/DDBJ whole genome shotgun (WGS) entry which is preliminary data.</text>
</comment>
<organism evidence="1 2">
    <name type="scientific">Pontibacter burrus</name>
    <dbReference type="NCBI Taxonomy" id="2704466"/>
    <lineage>
        <taxon>Bacteria</taxon>
        <taxon>Pseudomonadati</taxon>
        <taxon>Bacteroidota</taxon>
        <taxon>Cytophagia</taxon>
        <taxon>Cytophagales</taxon>
        <taxon>Hymenobacteraceae</taxon>
        <taxon>Pontibacter</taxon>
    </lineage>
</organism>
<evidence type="ECO:0000313" key="2">
    <source>
        <dbReference type="Proteomes" id="UP000474777"/>
    </source>
</evidence>
<protein>
    <submittedName>
        <fullName evidence="1">Uncharacterized protein</fullName>
    </submittedName>
</protein>
<keyword evidence="2" id="KW-1185">Reference proteome</keyword>
<accession>A0A6B3LSE6</accession>
<dbReference type="RefSeq" id="WP_163913253.1">
    <property type="nucleotide sequence ID" value="NZ_JAAGWD010000002.1"/>
</dbReference>
<name>A0A6B3LSE6_9BACT</name>
<proteinExistence type="predicted"/>
<gene>
    <name evidence="1" type="ORF">GXP69_05465</name>
</gene>
<dbReference type="AlphaFoldDB" id="A0A6B3LSE6"/>
<sequence length="100" mass="11441">MNAVTLRHNYRLYAFAGYQSMRDAIPYLQRVVLAKALADVAEKEVRPYLQQVPGFGYKNYLDPLSAHQQYFGAGRSFISALQLLYKQNGYSARYVVITRG</sequence>
<dbReference type="EMBL" id="JAAGWD010000002">
    <property type="protein sequence ID" value="NEM97136.1"/>
    <property type="molecule type" value="Genomic_DNA"/>
</dbReference>
<evidence type="ECO:0000313" key="1">
    <source>
        <dbReference type="EMBL" id="NEM97136.1"/>
    </source>
</evidence>
<reference evidence="1 2" key="1">
    <citation type="submission" date="2020-02" db="EMBL/GenBank/DDBJ databases">
        <authorList>
            <person name="Kim M.K."/>
        </authorList>
    </citation>
    <scope>NUCLEOTIDE SEQUENCE [LARGE SCALE GENOMIC DNA]</scope>
    <source>
        <strain evidence="1 2">BT327</strain>
    </source>
</reference>
<dbReference type="Proteomes" id="UP000474777">
    <property type="component" value="Unassembled WGS sequence"/>
</dbReference>